<reference evidence="7 8" key="1">
    <citation type="submission" date="2024-10" db="EMBL/GenBank/DDBJ databases">
        <authorList>
            <person name="Kim D."/>
        </authorList>
    </citation>
    <scope>NUCLEOTIDE SEQUENCE [LARGE SCALE GENOMIC DNA]</scope>
    <source>
        <strain evidence="7">Taebaek</strain>
    </source>
</reference>
<dbReference type="PANTHER" id="PTHR23131:SF0">
    <property type="entry name" value="ENDORIBONUCLEASE LACTB2"/>
    <property type="match status" value="1"/>
</dbReference>
<gene>
    <name evidence="7" type="ORF">niasHS_005646</name>
</gene>
<dbReference type="Gene3D" id="1.10.10.10">
    <property type="entry name" value="Winged helix-like DNA-binding domain superfamily/Winged helix DNA-binding domain"/>
    <property type="match status" value="1"/>
</dbReference>
<evidence type="ECO:0000256" key="4">
    <source>
        <dbReference type="ARBA" id="ARBA00022833"/>
    </source>
</evidence>
<dbReference type="CDD" id="cd07722">
    <property type="entry name" value="LACTB2-like_MBL-fold"/>
    <property type="match status" value="1"/>
</dbReference>
<evidence type="ECO:0000256" key="3">
    <source>
        <dbReference type="ARBA" id="ARBA00022801"/>
    </source>
</evidence>
<dbReference type="PANTHER" id="PTHR23131">
    <property type="entry name" value="ENDORIBONUCLEASE LACTB2"/>
    <property type="match status" value="1"/>
</dbReference>
<dbReference type="InterPro" id="IPR001279">
    <property type="entry name" value="Metallo-B-lactamas"/>
</dbReference>
<name>A0ABD2JZ13_HETSC</name>
<keyword evidence="3" id="KW-0378">Hydrolase</keyword>
<sequence length="335" mass="38027">MNYLKCFLALPKDFFDFNFAIFSYLSRRIRTKNEVPSGLTSLEDIVQLSPRVIRILGKNPGPFTLQGTNTYLLGTGKKKILIDTGEANVADYLQNLATALGNENQITTIIATHWHHDHIGGITGILRRFLDNNNEKIRLMKCQRFDGKSESTENAFEFVENGQQIEVEGATLRVIFTPGHTSDHISLWLEEEKALFSGDCVLGEGSAVFENLTEYLRSLRKLLELDPVRIYPGHGPVIDNPREKVNEYIEHRLQREKEILKTIREEQPVSAIRIASMLYPDILPTRKMGSLFNVRHHLEKLVSDGSIVNVGIGFGLYKLAEEKDRKNRSNSCSIL</sequence>
<dbReference type="InterPro" id="IPR047921">
    <property type="entry name" value="LACTB2-like_MBL-fold"/>
</dbReference>
<dbReference type="AlphaFoldDB" id="A0ABD2JZ13"/>
<evidence type="ECO:0000259" key="6">
    <source>
        <dbReference type="SMART" id="SM00849"/>
    </source>
</evidence>
<keyword evidence="8" id="KW-1185">Reference proteome</keyword>
<dbReference type="Gene3D" id="3.60.15.10">
    <property type="entry name" value="Ribonuclease Z/Hydroxyacylglutathione hydrolase-like"/>
    <property type="match status" value="1"/>
</dbReference>
<dbReference type="FunFam" id="3.60.15.10:FF:000017">
    <property type="entry name" value="Lactamase beta 2"/>
    <property type="match status" value="1"/>
</dbReference>
<dbReference type="SUPFAM" id="SSF56281">
    <property type="entry name" value="Metallo-hydrolase/oxidoreductase"/>
    <property type="match status" value="1"/>
</dbReference>
<organism evidence="7 8">
    <name type="scientific">Heterodera schachtii</name>
    <name type="common">Sugarbeet cyst nematode worm</name>
    <name type="synonym">Tylenchus schachtii</name>
    <dbReference type="NCBI Taxonomy" id="97005"/>
    <lineage>
        <taxon>Eukaryota</taxon>
        <taxon>Metazoa</taxon>
        <taxon>Ecdysozoa</taxon>
        <taxon>Nematoda</taxon>
        <taxon>Chromadorea</taxon>
        <taxon>Rhabditida</taxon>
        <taxon>Tylenchina</taxon>
        <taxon>Tylenchomorpha</taxon>
        <taxon>Tylenchoidea</taxon>
        <taxon>Heteroderidae</taxon>
        <taxon>Heteroderinae</taxon>
        <taxon>Heterodera</taxon>
    </lineage>
</organism>
<dbReference type="EMBL" id="JBICCN010000078">
    <property type="protein sequence ID" value="KAL3095887.1"/>
    <property type="molecule type" value="Genomic_DNA"/>
</dbReference>
<comment type="caution">
    <text evidence="7">The sequence shown here is derived from an EMBL/GenBank/DDBJ whole genome shotgun (WGS) entry which is preliminary data.</text>
</comment>
<evidence type="ECO:0000313" key="7">
    <source>
        <dbReference type="EMBL" id="KAL3095887.1"/>
    </source>
</evidence>
<evidence type="ECO:0000256" key="5">
    <source>
        <dbReference type="ARBA" id="ARBA00069358"/>
    </source>
</evidence>
<accession>A0ABD2JZ13</accession>
<evidence type="ECO:0000256" key="2">
    <source>
        <dbReference type="ARBA" id="ARBA00022723"/>
    </source>
</evidence>
<dbReference type="InterPro" id="IPR036388">
    <property type="entry name" value="WH-like_DNA-bd_sf"/>
</dbReference>
<dbReference type="GO" id="GO:0016787">
    <property type="term" value="F:hydrolase activity"/>
    <property type="evidence" value="ECO:0007669"/>
    <property type="project" value="UniProtKB-KW"/>
</dbReference>
<dbReference type="Proteomes" id="UP001620645">
    <property type="component" value="Unassembled WGS sequence"/>
</dbReference>
<dbReference type="InterPro" id="IPR050662">
    <property type="entry name" value="Sec-metab_biosynth-thioest"/>
</dbReference>
<keyword evidence="2" id="KW-0479">Metal-binding</keyword>
<feature type="domain" description="Metallo-beta-lactamase" evidence="6">
    <location>
        <begin position="67"/>
        <end position="234"/>
    </location>
</feature>
<dbReference type="SMART" id="SM00849">
    <property type="entry name" value="Lactamase_B"/>
    <property type="match status" value="1"/>
</dbReference>
<evidence type="ECO:0000256" key="1">
    <source>
        <dbReference type="ARBA" id="ARBA00006759"/>
    </source>
</evidence>
<proteinExistence type="inferred from homology"/>
<evidence type="ECO:0000313" key="8">
    <source>
        <dbReference type="Proteomes" id="UP001620645"/>
    </source>
</evidence>
<protein>
    <recommendedName>
        <fullName evidence="5">Beta-lactamase-like protein 2 homolog</fullName>
    </recommendedName>
</protein>
<dbReference type="Pfam" id="PF00753">
    <property type="entry name" value="Lactamase_B"/>
    <property type="match status" value="1"/>
</dbReference>
<dbReference type="InterPro" id="IPR036866">
    <property type="entry name" value="RibonucZ/Hydroxyglut_hydro"/>
</dbReference>
<keyword evidence="4" id="KW-0862">Zinc</keyword>
<dbReference type="GO" id="GO:0046872">
    <property type="term" value="F:metal ion binding"/>
    <property type="evidence" value="ECO:0007669"/>
    <property type="project" value="UniProtKB-KW"/>
</dbReference>
<comment type="similarity">
    <text evidence="1">Belongs to the metallo-beta-lactamase superfamily. Glyoxalase II family.</text>
</comment>